<dbReference type="GO" id="GO:0016787">
    <property type="term" value="F:hydrolase activity"/>
    <property type="evidence" value="ECO:0007669"/>
    <property type="project" value="InterPro"/>
</dbReference>
<name>A0A226CY98_FOLCA</name>
<gene>
    <name evidence="1" type="ORF">Fcan01_27717</name>
</gene>
<keyword evidence="2" id="KW-1185">Reference proteome</keyword>
<dbReference type="PROSITE" id="PS00903">
    <property type="entry name" value="CYT_DCMP_DEAMINASES_1"/>
    <property type="match status" value="1"/>
</dbReference>
<accession>A0A226CY98</accession>
<sequence>EPNLQDLVEDIHDKIFAFDHRTYLDAISRSEGAQEFKAMEKLKKTLKQERFADTVALLTMENSSGEISFHVASNIKKVKDPTLKSILKENNLEFGIRQEHRHIIVDTIQKWSAQSGRQGLNKIYLVESDFEPETMTAMRAPHAEMTLLKHSLNMFLRGEGKPTKIATSKTPCEPCRDTMREVNEVLGTLDFEDWDNESAKKGLAVEKVKNWLLPRHIKVKSEPLTENAPRLSQENIKDDKFFTTTVCDRGRLNGHAKGTPEYKAAKRMLKRCQSAGGNKASRRLVHRGRVQRKKLNLKYKGVHSVADLRRKFNSKWLIRERITKGKFV</sequence>
<proteinExistence type="predicted"/>
<evidence type="ECO:0000313" key="2">
    <source>
        <dbReference type="Proteomes" id="UP000198287"/>
    </source>
</evidence>
<organism evidence="1 2">
    <name type="scientific">Folsomia candida</name>
    <name type="common">Springtail</name>
    <dbReference type="NCBI Taxonomy" id="158441"/>
    <lineage>
        <taxon>Eukaryota</taxon>
        <taxon>Metazoa</taxon>
        <taxon>Ecdysozoa</taxon>
        <taxon>Arthropoda</taxon>
        <taxon>Hexapoda</taxon>
        <taxon>Collembola</taxon>
        <taxon>Entomobryomorpha</taxon>
        <taxon>Isotomoidea</taxon>
        <taxon>Isotomidae</taxon>
        <taxon>Proisotominae</taxon>
        <taxon>Folsomia</taxon>
    </lineage>
</organism>
<dbReference type="AlphaFoldDB" id="A0A226CY98"/>
<feature type="non-terminal residue" evidence="1">
    <location>
        <position position="1"/>
    </location>
</feature>
<dbReference type="EMBL" id="LNIX01000056">
    <property type="protein sequence ID" value="OXA37498.1"/>
    <property type="molecule type" value="Genomic_DNA"/>
</dbReference>
<dbReference type="InterPro" id="IPR016192">
    <property type="entry name" value="APOBEC/CMP_deaminase_Zn-bd"/>
</dbReference>
<comment type="caution">
    <text evidence="1">The sequence shown here is derived from an EMBL/GenBank/DDBJ whole genome shotgun (WGS) entry which is preliminary data.</text>
</comment>
<evidence type="ECO:0000313" key="1">
    <source>
        <dbReference type="EMBL" id="OXA37498.1"/>
    </source>
</evidence>
<dbReference type="Proteomes" id="UP000198287">
    <property type="component" value="Unassembled WGS sequence"/>
</dbReference>
<protein>
    <submittedName>
        <fullName evidence="1">Cytidine deaminase</fullName>
    </submittedName>
</protein>
<reference evidence="1 2" key="1">
    <citation type="submission" date="2015-12" db="EMBL/GenBank/DDBJ databases">
        <title>The genome of Folsomia candida.</title>
        <authorList>
            <person name="Faddeeva A."/>
            <person name="Derks M.F."/>
            <person name="Anvar Y."/>
            <person name="Smit S."/>
            <person name="Van Straalen N."/>
            <person name="Roelofs D."/>
        </authorList>
    </citation>
    <scope>NUCLEOTIDE SEQUENCE [LARGE SCALE GENOMIC DNA]</scope>
    <source>
        <strain evidence="1 2">VU population</strain>
        <tissue evidence="1">Whole body</tissue>
    </source>
</reference>
<dbReference type="GO" id="GO:0008270">
    <property type="term" value="F:zinc ion binding"/>
    <property type="evidence" value="ECO:0007669"/>
    <property type="project" value="InterPro"/>
</dbReference>